<keyword evidence="3" id="KW-1185">Reference proteome</keyword>
<name>A0A5B7HS24_PORTR</name>
<evidence type="ECO:0000256" key="1">
    <source>
        <dbReference type="SAM" id="MobiDB-lite"/>
    </source>
</evidence>
<dbReference type="AlphaFoldDB" id="A0A5B7HS24"/>
<dbReference type="EMBL" id="VSRR010034909">
    <property type="protein sequence ID" value="MPC72535.1"/>
    <property type="molecule type" value="Genomic_DNA"/>
</dbReference>
<dbReference type="Proteomes" id="UP000324222">
    <property type="component" value="Unassembled WGS sequence"/>
</dbReference>
<reference evidence="2 3" key="1">
    <citation type="submission" date="2019-05" db="EMBL/GenBank/DDBJ databases">
        <title>Another draft genome of Portunus trituberculatus and its Hox gene families provides insights of decapod evolution.</title>
        <authorList>
            <person name="Jeong J.-H."/>
            <person name="Song I."/>
            <person name="Kim S."/>
            <person name="Choi T."/>
            <person name="Kim D."/>
            <person name="Ryu S."/>
            <person name="Kim W."/>
        </authorList>
    </citation>
    <scope>NUCLEOTIDE SEQUENCE [LARGE SCALE GENOMIC DNA]</scope>
    <source>
        <tissue evidence="2">Muscle</tissue>
    </source>
</reference>
<feature type="region of interest" description="Disordered" evidence="1">
    <location>
        <begin position="53"/>
        <end position="74"/>
    </location>
</feature>
<sequence>MSQIFNFSIYQLDTTFQTTIYTLFFNDILRWLDGLVEALLELSLETQAFVTTAHGHGSTASPDGRRTKQGRVGRYDESQLIGKCCISQDAGRSQDLCSSAPG</sequence>
<evidence type="ECO:0000313" key="2">
    <source>
        <dbReference type="EMBL" id="MPC72535.1"/>
    </source>
</evidence>
<protein>
    <submittedName>
        <fullName evidence="2">Uncharacterized protein</fullName>
    </submittedName>
</protein>
<evidence type="ECO:0000313" key="3">
    <source>
        <dbReference type="Proteomes" id="UP000324222"/>
    </source>
</evidence>
<accession>A0A5B7HS24</accession>
<comment type="caution">
    <text evidence="2">The sequence shown here is derived from an EMBL/GenBank/DDBJ whole genome shotgun (WGS) entry which is preliminary data.</text>
</comment>
<organism evidence="2 3">
    <name type="scientific">Portunus trituberculatus</name>
    <name type="common">Swimming crab</name>
    <name type="synonym">Neptunus trituberculatus</name>
    <dbReference type="NCBI Taxonomy" id="210409"/>
    <lineage>
        <taxon>Eukaryota</taxon>
        <taxon>Metazoa</taxon>
        <taxon>Ecdysozoa</taxon>
        <taxon>Arthropoda</taxon>
        <taxon>Crustacea</taxon>
        <taxon>Multicrustacea</taxon>
        <taxon>Malacostraca</taxon>
        <taxon>Eumalacostraca</taxon>
        <taxon>Eucarida</taxon>
        <taxon>Decapoda</taxon>
        <taxon>Pleocyemata</taxon>
        <taxon>Brachyura</taxon>
        <taxon>Eubrachyura</taxon>
        <taxon>Portunoidea</taxon>
        <taxon>Portunidae</taxon>
        <taxon>Portuninae</taxon>
        <taxon>Portunus</taxon>
    </lineage>
</organism>
<proteinExistence type="predicted"/>
<gene>
    <name evidence="2" type="ORF">E2C01_066846</name>
</gene>